<dbReference type="InterPro" id="IPR039011">
    <property type="entry name" value="IRS"/>
</dbReference>
<keyword evidence="7" id="KW-0896">Oogenesis</keyword>
<dbReference type="RefSeq" id="XP_030383371.1">
    <property type="nucleotide sequence ID" value="XM_030527511.1"/>
</dbReference>
<dbReference type="GeneID" id="115630943"/>
<organism evidence="13 15">
    <name type="scientific">Drosophila lebanonensis</name>
    <name type="common">Fruit fly</name>
    <name type="synonym">Scaptodrosophila lebanonensis</name>
    <dbReference type="NCBI Taxonomy" id="7225"/>
    <lineage>
        <taxon>Eukaryota</taxon>
        <taxon>Metazoa</taxon>
        <taxon>Ecdysozoa</taxon>
        <taxon>Arthropoda</taxon>
        <taxon>Hexapoda</taxon>
        <taxon>Insecta</taxon>
        <taxon>Pterygota</taxon>
        <taxon>Neoptera</taxon>
        <taxon>Endopterygota</taxon>
        <taxon>Diptera</taxon>
        <taxon>Brachycera</taxon>
        <taxon>Muscomorpha</taxon>
        <taxon>Ephydroidea</taxon>
        <taxon>Drosophilidae</taxon>
        <taxon>Scaptodrosophila</taxon>
    </lineage>
</organism>
<evidence type="ECO:0000256" key="2">
    <source>
        <dbReference type="ARBA" id="ARBA00015710"/>
    </source>
</evidence>
<keyword evidence="3" id="KW-0597">Phosphoprotein</keyword>
<evidence type="ECO:0000313" key="14">
    <source>
        <dbReference type="RefSeq" id="XP_030383370.1"/>
    </source>
</evidence>
<dbReference type="InterPro" id="IPR002404">
    <property type="entry name" value="IRS_PTB"/>
</dbReference>
<evidence type="ECO:0000313" key="13">
    <source>
        <dbReference type="Proteomes" id="UP000504634"/>
    </source>
</evidence>
<dbReference type="RefSeq" id="XP_030383370.1">
    <property type="nucleotide sequence ID" value="XM_030527510.1"/>
</dbReference>
<dbReference type="CDD" id="cd01204">
    <property type="entry name" value="PTB_IRS"/>
    <property type="match status" value="1"/>
</dbReference>
<dbReference type="GO" id="GO:0008286">
    <property type="term" value="P:insulin receptor signaling pathway"/>
    <property type="evidence" value="ECO:0007669"/>
    <property type="project" value="InterPro"/>
</dbReference>
<evidence type="ECO:0000256" key="3">
    <source>
        <dbReference type="ARBA" id="ARBA00022553"/>
    </source>
</evidence>
<dbReference type="Gene3D" id="2.30.29.30">
    <property type="entry name" value="Pleckstrin-homology domain (PH domain)/Phosphotyrosine-binding domain (PTB)"/>
    <property type="match status" value="2"/>
</dbReference>
<feature type="domain" description="IRS-type PTB" evidence="12">
    <location>
        <begin position="122"/>
        <end position="236"/>
    </location>
</feature>
<evidence type="ECO:0000256" key="9">
    <source>
        <dbReference type="ARBA" id="ARBA00046145"/>
    </source>
</evidence>
<feature type="compositionally biased region" description="Polar residues" evidence="10">
    <location>
        <begin position="313"/>
        <end position="335"/>
    </location>
</feature>
<evidence type="ECO:0000256" key="6">
    <source>
        <dbReference type="ARBA" id="ARBA00022782"/>
    </source>
</evidence>
<proteinExistence type="predicted"/>
<protein>
    <recommendedName>
        <fullName evidence="2">Insulin receptor substrate 1</fullName>
    </recommendedName>
    <alternativeName>
        <fullName evidence="8">Protein chico</fullName>
    </alternativeName>
</protein>
<keyword evidence="6" id="KW-0221">Differentiation</keyword>
<dbReference type="Pfam" id="PF00169">
    <property type="entry name" value="PH"/>
    <property type="match status" value="1"/>
</dbReference>
<dbReference type="SUPFAM" id="SSF50729">
    <property type="entry name" value="PH domain-like"/>
    <property type="match status" value="2"/>
</dbReference>
<dbReference type="PROSITE" id="PS50003">
    <property type="entry name" value="PH_DOMAIN"/>
    <property type="match status" value="1"/>
</dbReference>
<dbReference type="GO" id="GO:0043548">
    <property type="term" value="F:phosphatidylinositol 3-kinase binding"/>
    <property type="evidence" value="ECO:0007669"/>
    <property type="project" value="TreeGrafter"/>
</dbReference>
<sequence length="899" mass="100740">MASKMDDGIVLSGYQKKLKTMKKKYFVLYKETSNNAARLEYYDNEKKFHQRLEAKRVIYLKNCFNINRRFDTKHKFVLALSSREGGFGIVLDTESDLQKWLDSLLSLQRYNANFPDQVFPQFEHVWQVVVQRKGISEKVGIVGSYHCCLTSKSITFISIGPEKSPTGDDRVLKAEILLTTVRRCGHASPQCIFYMELGRQCVLGSGELWMETEDATVAKNMHDTILSAMSAKTNVCQEKSVFNNENMRKRSSSVNEGAKPVTGLQKRQLSTEIHNLSSKYTNCVRERCDSLPSRNRTSSECTNQSYKVIPNHTQRSNTISGTRPFSGQGRSHSPPLNTPIRCSEGKESSNSIEEADDNGCFNPYRLNTRAAKGIIPEENVDDFCVIDNICGRLDTYIPMTPIKSPNEFDNVNHISQLNQNLLNQESSKMSSLGDTNRSFDFADHAFKKIERDSDVDHDIQCDRPVRAYSIGSRMEHFKANVRRGNTHEIESNLPRERAFSVGARSKNNTSGTNSYTSIDHPTYNRLVGFSTSRDKKSTSAPLLNLKSQINADRMSDLMEIDFSKTSTESSLKKYPVHNKKTSSLKVASQFGAVIKCDDMMKRCNSGNITETSDSGYLEMKPVGNPSKVEPLPNKSLALPAKIVSTKKDHPSLSPVHGADSCKVDKTKLQLNDYINDKDANLLTTTGEISVVNSNLENKMQNLFLDIRTSNITKPVNYSRKLTHSISNEDYSQNLKASIAELLPETGYKILQIKSDSSLISTKPIPRTIINKLEKQHKTKMLECANTSKRAYINETPTKRSASVTAKEIQWASNTNANANNNKPLNEQNSSSRPASLTSDHELHYASLDLPQCSGQITAKNCKEAAYESPPETISSSNLYARIDFDHSDSSSSLSNVFKS</sequence>
<dbReference type="FunFam" id="2.30.29.30:FF:000457">
    <property type="entry name" value="Insulin receptor substrate 1"/>
    <property type="match status" value="1"/>
</dbReference>
<keyword evidence="5" id="KW-0677">Repeat</keyword>
<evidence type="ECO:0000313" key="15">
    <source>
        <dbReference type="RefSeq" id="XP_030383371.1"/>
    </source>
</evidence>
<evidence type="ECO:0000259" key="12">
    <source>
        <dbReference type="PROSITE" id="PS51064"/>
    </source>
</evidence>
<comment type="subunit">
    <text evidence="1">Bindings to phosphatidylinositol 3-kinase and SHP2.</text>
</comment>
<dbReference type="OrthoDB" id="946068at2759"/>
<dbReference type="GO" id="GO:0005886">
    <property type="term" value="C:plasma membrane"/>
    <property type="evidence" value="ECO:0007669"/>
    <property type="project" value="TreeGrafter"/>
</dbReference>
<name>A0A6J2U413_DROLE</name>
<comment type="function">
    <text evidence="9">Activates phosphatidylinositol 3-kinase when bound to the regulatory p85 subunit. May mediate the control of various cellular processes by insulin-like peptides. When phosphorylated by the insulin receptor binds specifically to various cellular proteins containing SH2 domains. Involved in control of cell proliferation, cell size, and body and organ growth throughout development. Also has a role in a signaling pathway controlling the physiological response required to endure periods of low nutrient conditions. Insulin/insulin-like growth factor (IGF) signaling pathway has a role in regulating aging and is necessary in the ovary for vitellogenic maturation.</text>
</comment>
<dbReference type="InterPro" id="IPR011993">
    <property type="entry name" value="PH-like_dom_sf"/>
</dbReference>
<keyword evidence="13" id="KW-1185">Reference proteome</keyword>
<dbReference type="CDD" id="cd01257">
    <property type="entry name" value="PH_IRS"/>
    <property type="match status" value="1"/>
</dbReference>
<evidence type="ECO:0000256" key="10">
    <source>
        <dbReference type="SAM" id="MobiDB-lite"/>
    </source>
</evidence>
<evidence type="ECO:0000256" key="7">
    <source>
        <dbReference type="ARBA" id="ARBA00022943"/>
    </source>
</evidence>
<dbReference type="SMART" id="SM00310">
    <property type="entry name" value="PTBI"/>
    <property type="match status" value="1"/>
</dbReference>
<evidence type="ECO:0000256" key="1">
    <source>
        <dbReference type="ARBA" id="ARBA00011440"/>
    </source>
</evidence>
<dbReference type="AlphaFoldDB" id="A0A6J2U413"/>
<keyword evidence="4" id="KW-0341">Growth regulation</keyword>
<feature type="domain" description="PH" evidence="11">
    <location>
        <begin position="8"/>
        <end position="109"/>
    </location>
</feature>
<gene>
    <name evidence="14 15" type="primary">LOC115630943</name>
</gene>
<evidence type="ECO:0000256" key="5">
    <source>
        <dbReference type="ARBA" id="ARBA00022737"/>
    </source>
</evidence>
<keyword evidence="14 15" id="KW-0675">Receptor</keyword>
<dbReference type="GO" id="GO:0005158">
    <property type="term" value="F:insulin receptor binding"/>
    <property type="evidence" value="ECO:0007669"/>
    <property type="project" value="InterPro"/>
</dbReference>
<dbReference type="PANTHER" id="PTHR10614:SF13">
    <property type="entry name" value="INSULIN RECEPTOR SUBSTRATE 1"/>
    <property type="match status" value="1"/>
</dbReference>
<dbReference type="SMART" id="SM01244">
    <property type="entry name" value="IRS"/>
    <property type="match status" value="1"/>
</dbReference>
<feature type="region of interest" description="Disordered" evidence="10">
    <location>
        <begin position="813"/>
        <end position="837"/>
    </location>
</feature>
<accession>A0A6J2U413</accession>
<dbReference type="GO" id="GO:0005829">
    <property type="term" value="C:cytosol"/>
    <property type="evidence" value="ECO:0007669"/>
    <property type="project" value="TreeGrafter"/>
</dbReference>
<dbReference type="PANTHER" id="PTHR10614">
    <property type="entry name" value="INSULIN RECEPTOR SUBSTRATE"/>
    <property type="match status" value="1"/>
</dbReference>
<dbReference type="CTD" id="30067"/>
<dbReference type="PRINTS" id="PR00628">
    <property type="entry name" value="INSULINRSI"/>
</dbReference>
<evidence type="ECO:0000256" key="8">
    <source>
        <dbReference type="ARBA" id="ARBA00033282"/>
    </source>
</evidence>
<dbReference type="Pfam" id="PF02174">
    <property type="entry name" value="IRS"/>
    <property type="match status" value="1"/>
</dbReference>
<feature type="region of interest" description="Disordered" evidence="10">
    <location>
        <begin position="313"/>
        <end position="354"/>
    </location>
</feature>
<dbReference type="InterPro" id="IPR001849">
    <property type="entry name" value="PH_domain"/>
</dbReference>
<reference evidence="14 15" key="1">
    <citation type="submission" date="2025-04" db="UniProtKB">
        <authorList>
            <consortium name="RefSeq"/>
        </authorList>
    </citation>
    <scope>IDENTIFICATION</scope>
    <source>
        <strain evidence="14 15">11010-0011.00</strain>
        <tissue evidence="14 15">Whole body</tissue>
    </source>
</reference>
<evidence type="ECO:0000256" key="4">
    <source>
        <dbReference type="ARBA" id="ARBA00022604"/>
    </source>
</evidence>
<dbReference type="PROSITE" id="PS51064">
    <property type="entry name" value="IRS_PTB"/>
    <property type="match status" value="1"/>
</dbReference>
<dbReference type="GO" id="GO:0048477">
    <property type="term" value="P:oogenesis"/>
    <property type="evidence" value="ECO:0007669"/>
    <property type="project" value="UniProtKB-KW"/>
</dbReference>
<feature type="compositionally biased region" description="Low complexity" evidence="10">
    <location>
        <begin position="813"/>
        <end position="828"/>
    </location>
</feature>
<dbReference type="SMART" id="SM00233">
    <property type="entry name" value="PH"/>
    <property type="match status" value="1"/>
</dbReference>
<dbReference type="FunFam" id="2.30.29.30:FF:000441">
    <property type="entry name" value="Insulin receptor substrate 1"/>
    <property type="match status" value="1"/>
</dbReference>
<dbReference type="Proteomes" id="UP000504634">
    <property type="component" value="Unplaced"/>
</dbReference>
<evidence type="ECO:0000259" key="11">
    <source>
        <dbReference type="PROSITE" id="PS50003"/>
    </source>
</evidence>